<dbReference type="PANTHER" id="PTHR13604">
    <property type="entry name" value="DC12-RELATED"/>
    <property type="match status" value="1"/>
</dbReference>
<name>A0AA96LI74_9BACL</name>
<evidence type="ECO:0000256" key="7">
    <source>
        <dbReference type="ARBA" id="ARBA00023239"/>
    </source>
</evidence>
<dbReference type="GO" id="GO:0016829">
    <property type="term" value="F:lyase activity"/>
    <property type="evidence" value="ECO:0007669"/>
    <property type="project" value="UniProtKB-KW"/>
</dbReference>
<accession>A0AA96LI74</accession>
<keyword evidence="6" id="KW-0238">DNA-binding</keyword>
<keyword evidence="5" id="KW-0190">Covalent protein-DNA linkage</keyword>
<keyword evidence="3" id="KW-0227">DNA damage</keyword>
<comment type="similarity">
    <text evidence="1 8">Belongs to the SOS response-associated peptidase family.</text>
</comment>
<dbReference type="GO" id="GO:0003697">
    <property type="term" value="F:single-stranded DNA binding"/>
    <property type="evidence" value="ECO:0007669"/>
    <property type="project" value="InterPro"/>
</dbReference>
<reference evidence="9 10" key="1">
    <citation type="submission" date="2022-02" db="EMBL/GenBank/DDBJ databases">
        <title>Paenibacillus sp. MBLB1776 Whole Genome Shotgun Sequencing.</title>
        <authorList>
            <person name="Hwang C.Y."/>
            <person name="Cho E.-S."/>
            <person name="Seo M.-J."/>
        </authorList>
    </citation>
    <scope>NUCLEOTIDE SEQUENCE [LARGE SCALE GENOMIC DNA]</scope>
    <source>
        <strain evidence="9 10">MBLB1776</strain>
    </source>
</reference>
<dbReference type="AlphaFoldDB" id="A0AA96LI74"/>
<dbReference type="InterPro" id="IPR036590">
    <property type="entry name" value="SRAP-like"/>
</dbReference>
<dbReference type="GO" id="GO:0008233">
    <property type="term" value="F:peptidase activity"/>
    <property type="evidence" value="ECO:0007669"/>
    <property type="project" value="UniProtKB-KW"/>
</dbReference>
<sequence length="224" mass="25392">MCGRFTLIVTVEELVERFGLEEAPLSYVPRFNAAPGQMVLAIVAKGGKRHGGMLKWGLVPSWAKDEKIGYKMINAKAETLTEKPSFRTAFERRRCIIPADGFYEWRRQDAGKQPMRIVRKDRELFALAGLYDTWTAPDGRRVGSCTVVTTEPNELVRDIHDRMPVILRPEGEELWLDRDVTDPSLLQPLLVPYPAEAMSAYPVDPKVGNVKNDTADCVEPYAWR</sequence>
<proteinExistence type="inferred from homology"/>
<dbReference type="SUPFAM" id="SSF143081">
    <property type="entry name" value="BB1717-like"/>
    <property type="match status" value="1"/>
</dbReference>
<evidence type="ECO:0000313" key="10">
    <source>
        <dbReference type="Proteomes" id="UP001305702"/>
    </source>
</evidence>
<evidence type="ECO:0000256" key="8">
    <source>
        <dbReference type="RuleBase" id="RU364100"/>
    </source>
</evidence>
<dbReference type="InterPro" id="IPR003738">
    <property type="entry name" value="SRAP"/>
</dbReference>
<dbReference type="EC" id="3.4.-.-" evidence="8"/>
<keyword evidence="2 8" id="KW-0645">Protease</keyword>
<dbReference type="GO" id="GO:0006508">
    <property type="term" value="P:proteolysis"/>
    <property type="evidence" value="ECO:0007669"/>
    <property type="project" value="UniProtKB-KW"/>
</dbReference>
<keyword evidence="10" id="KW-1185">Reference proteome</keyword>
<dbReference type="GO" id="GO:0106300">
    <property type="term" value="P:protein-DNA covalent cross-linking repair"/>
    <property type="evidence" value="ECO:0007669"/>
    <property type="project" value="InterPro"/>
</dbReference>
<keyword evidence="7" id="KW-0456">Lyase</keyword>
<evidence type="ECO:0000256" key="5">
    <source>
        <dbReference type="ARBA" id="ARBA00023124"/>
    </source>
</evidence>
<evidence type="ECO:0000256" key="6">
    <source>
        <dbReference type="ARBA" id="ARBA00023125"/>
    </source>
</evidence>
<organism evidence="9 10">
    <name type="scientific">Paenibacillus aurantius</name>
    <dbReference type="NCBI Taxonomy" id="2918900"/>
    <lineage>
        <taxon>Bacteria</taxon>
        <taxon>Bacillati</taxon>
        <taxon>Bacillota</taxon>
        <taxon>Bacilli</taxon>
        <taxon>Bacillales</taxon>
        <taxon>Paenibacillaceae</taxon>
        <taxon>Paenibacillus</taxon>
    </lineage>
</organism>
<dbReference type="Gene3D" id="3.90.1680.10">
    <property type="entry name" value="SOS response associated peptidase-like"/>
    <property type="match status" value="1"/>
</dbReference>
<dbReference type="RefSeq" id="WP_315606198.1">
    <property type="nucleotide sequence ID" value="NZ_CP130318.1"/>
</dbReference>
<protein>
    <recommendedName>
        <fullName evidence="8">Abasic site processing protein</fullName>
        <ecNumber evidence="8">3.4.-.-</ecNumber>
    </recommendedName>
</protein>
<evidence type="ECO:0000256" key="4">
    <source>
        <dbReference type="ARBA" id="ARBA00022801"/>
    </source>
</evidence>
<evidence type="ECO:0000256" key="2">
    <source>
        <dbReference type="ARBA" id="ARBA00022670"/>
    </source>
</evidence>
<dbReference type="PANTHER" id="PTHR13604:SF0">
    <property type="entry name" value="ABASIC SITE PROCESSING PROTEIN HMCES"/>
    <property type="match status" value="1"/>
</dbReference>
<evidence type="ECO:0000313" key="9">
    <source>
        <dbReference type="EMBL" id="WNQ12421.1"/>
    </source>
</evidence>
<dbReference type="Pfam" id="PF02586">
    <property type="entry name" value="SRAP"/>
    <property type="match status" value="1"/>
</dbReference>
<dbReference type="Proteomes" id="UP001305702">
    <property type="component" value="Chromosome"/>
</dbReference>
<keyword evidence="4 8" id="KW-0378">Hydrolase</keyword>
<dbReference type="EMBL" id="CP130318">
    <property type="protein sequence ID" value="WNQ12421.1"/>
    <property type="molecule type" value="Genomic_DNA"/>
</dbReference>
<evidence type="ECO:0000256" key="1">
    <source>
        <dbReference type="ARBA" id="ARBA00008136"/>
    </source>
</evidence>
<gene>
    <name evidence="9" type="ORF">MJA45_05055</name>
</gene>
<dbReference type="KEGG" id="paun:MJA45_05055"/>
<evidence type="ECO:0000256" key="3">
    <source>
        <dbReference type="ARBA" id="ARBA00022763"/>
    </source>
</evidence>